<dbReference type="Pfam" id="PF00753">
    <property type="entry name" value="Lactamase_B"/>
    <property type="match status" value="1"/>
</dbReference>
<keyword evidence="3" id="KW-0479">Metal-binding</keyword>
<sequence>MTHAPHHRIHTIRYARHERPARENFLGGGADDHAAMMPLDYFVWVIEHDDMAPLLVDTGFGAEAAARRGRTMIRPVEDGLRAIGIDPASVEDVILTHLHYDHAGSLGLFPNARFHVQDREMAFATGRAMTHGHVRAPFDAGPVAEMVHLLFGDRLVFHDGDAAVAPGVSLRLLPGHTAGLQAVEVSTARGPVILASDVAHLYANLLRETPFPIVVDVPAYLAAHARLRALVPGLDHIIPGHDPLVLAAFPAGEAPDVARVDLPPRKPIGDFD</sequence>
<dbReference type="InterPro" id="IPR036866">
    <property type="entry name" value="RibonucZ/Hydroxyglut_hydro"/>
</dbReference>
<evidence type="ECO:0000313" key="8">
    <source>
        <dbReference type="Proteomes" id="UP001138540"/>
    </source>
</evidence>
<comment type="similarity">
    <text evidence="2">Belongs to the metallo-beta-lactamase superfamily.</text>
</comment>
<evidence type="ECO:0000256" key="4">
    <source>
        <dbReference type="ARBA" id="ARBA00022801"/>
    </source>
</evidence>
<protein>
    <submittedName>
        <fullName evidence="7">Glyoxylase-like metal-dependent hydrolase (Beta-lactamase superfamily II)</fullName>
    </submittedName>
</protein>
<evidence type="ECO:0000256" key="2">
    <source>
        <dbReference type="ARBA" id="ARBA00007749"/>
    </source>
</evidence>
<name>A0ABR6NF50_9SPHN</name>
<organism evidence="7 8">
    <name type="scientific">Sphingobium lignivorans</name>
    <dbReference type="NCBI Taxonomy" id="2735886"/>
    <lineage>
        <taxon>Bacteria</taxon>
        <taxon>Pseudomonadati</taxon>
        <taxon>Pseudomonadota</taxon>
        <taxon>Alphaproteobacteria</taxon>
        <taxon>Sphingomonadales</taxon>
        <taxon>Sphingomonadaceae</taxon>
        <taxon>Sphingobium</taxon>
    </lineage>
</organism>
<dbReference type="Proteomes" id="UP001138540">
    <property type="component" value="Unassembled WGS sequence"/>
</dbReference>
<feature type="domain" description="Metallo-beta-lactamase" evidence="6">
    <location>
        <begin position="40"/>
        <end position="241"/>
    </location>
</feature>
<evidence type="ECO:0000256" key="3">
    <source>
        <dbReference type="ARBA" id="ARBA00022723"/>
    </source>
</evidence>
<reference evidence="7 8" key="1">
    <citation type="submission" date="2020-08" db="EMBL/GenBank/DDBJ databases">
        <title>Exploring microbial biodiversity for novel pathways involved in the catabolism of aromatic compounds derived from lignin.</title>
        <authorList>
            <person name="Elkins J."/>
        </authorList>
    </citation>
    <scope>NUCLEOTIDE SEQUENCE [LARGE SCALE GENOMIC DNA]</scope>
    <source>
        <strain evidence="7 8">B1D3A</strain>
    </source>
</reference>
<accession>A0ABR6NF50</accession>
<proteinExistence type="inferred from homology"/>
<dbReference type="SUPFAM" id="SSF56281">
    <property type="entry name" value="Metallo-hydrolase/oxidoreductase"/>
    <property type="match status" value="1"/>
</dbReference>
<dbReference type="PANTHER" id="PTHR42978:SF7">
    <property type="entry name" value="METALLO-HYDROLASE RV2300C-RELATED"/>
    <property type="match status" value="1"/>
</dbReference>
<evidence type="ECO:0000313" key="7">
    <source>
        <dbReference type="EMBL" id="MBB5985891.1"/>
    </source>
</evidence>
<dbReference type="EMBL" id="JACHKA010000001">
    <property type="protein sequence ID" value="MBB5985891.1"/>
    <property type="molecule type" value="Genomic_DNA"/>
</dbReference>
<dbReference type="PANTHER" id="PTHR42978">
    <property type="entry name" value="QUORUM-QUENCHING LACTONASE YTNP-RELATED-RELATED"/>
    <property type="match status" value="1"/>
</dbReference>
<evidence type="ECO:0000256" key="5">
    <source>
        <dbReference type="ARBA" id="ARBA00022833"/>
    </source>
</evidence>
<keyword evidence="5" id="KW-0862">Zinc</keyword>
<evidence type="ECO:0000259" key="6">
    <source>
        <dbReference type="SMART" id="SM00849"/>
    </source>
</evidence>
<dbReference type="Gene3D" id="3.60.15.10">
    <property type="entry name" value="Ribonuclease Z/Hydroxyacylglutathione hydrolase-like"/>
    <property type="match status" value="1"/>
</dbReference>
<dbReference type="InterPro" id="IPR051013">
    <property type="entry name" value="MBL_superfamily_lactonases"/>
</dbReference>
<keyword evidence="4" id="KW-0378">Hydrolase</keyword>
<keyword evidence="8" id="KW-1185">Reference proteome</keyword>
<dbReference type="CDD" id="cd07729">
    <property type="entry name" value="AHL_lactonase_MBL-fold"/>
    <property type="match status" value="1"/>
</dbReference>
<gene>
    <name evidence="7" type="ORF">HNP60_001865</name>
</gene>
<dbReference type="SMART" id="SM00849">
    <property type="entry name" value="Lactamase_B"/>
    <property type="match status" value="1"/>
</dbReference>
<evidence type="ECO:0000256" key="1">
    <source>
        <dbReference type="ARBA" id="ARBA00001947"/>
    </source>
</evidence>
<comment type="cofactor">
    <cofactor evidence="1">
        <name>Zn(2+)</name>
        <dbReference type="ChEBI" id="CHEBI:29105"/>
    </cofactor>
</comment>
<dbReference type="InterPro" id="IPR001279">
    <property type="entry name" value="Metallo-B-lactamas"/>
</dbReference>
<comment type="caution">
    <text evidence="7">The sequence shown here is derived from an EMBL/GenBank/DDBJ whole genome shotgun (WGS) entry which is preliminary data.</text>
</comment>
<dbReference type="RefSeq" id="WP_184152767.1">
    <property type="nucleotide sequence ID" value="NZ_JACHKA010000001.1"/>
</dbReference>